<dbReference type="FunFam" id="1.25.40.10:FF:000393">
    <property type="entry name" value="Pentatricopeptide repeat-containing protein At1g20230"/>
    <property type="match status" value="2"/>
</dbReference>
<dbReference type="Pfam" id="PF13812">
    <property type="entry name" value="PPR_3"/>
    <property type="match status" value="1"/>
</dbReference>
<name>A0AAV9BU35_ACOGR</name>
<dbReference type="InterPro" id="IPR046848">
    <property type="entry name" value="E_motif"/>
</dbReference>
<organism evidence="4 5">
    <name type="scientific">Acorus gramineus</name>
    <name type="common">Dwarf sweet flag</name>
    <dbReference type="NCBI Taxonomy" id="55184"/>
    <lineage>
        <taxon>Eukaryota</taxon>
        <taxon>Viridiplantae</taxon>
        <taxon>Streptophyta</taxon>
        <taxon>Embryophyta</taxon>
        <taxon>Tracheophyta</taxon>
        <taxon>Spermatophyta</taxon>
        <taxon>Magnoliopsida</taxon>
        <taxon>Liliopsida</taxon>
        <taxon>Acoraceae</taxon>
        <taxon>Acorus</taxon>
    </lineage>
</organism>
<dbReference type="PANTHER" id="PTHR47926">
    <property type="entry name" value="PENTATRICOPEPTIDE REPEAT-CONTAINING PROTEIN"/>
    <property type="match status" value="1"/>
</dbReference>
<dbReference type="AlphaFoldDB" id="A0AAV9BU35"/>
<keyword evidence="1" id="KW-0677">Repeat</keyword>
<dbReference type="Pfam" id="PF20431">
    <property type="entry name" value="E_motif"/>
    <property type="match status" value="1"/>
</dbReference>
<evidence type="ECO:0000256" key="1">
    <source>
        <dbReference type="ARBA" id="ARBA00022737"/>
    </source>
</evidence>
<dbReference type="InterPro" id="IPR002885">
    <property type="entry name" value="PPR_rpt"/>
</dbReference>
<feature type="repeat" description="PPR" evidence="3">
    <location>
        <begin position="229"/>
        <end position="259"/>
    </location>
</feature>
<dbReference type="GO" id="GO:0003723">
    <property type="term" value="F:RNA binding"/>
    <property type="evidence" value="ECO:0007669"/>
    <property type="project" value="InterPro"/>
</dbReference>
<reference evidence="4" key="1">
    <citation type="journal article" date="2023" name="Nat. Commun.">
        <title>Diploid and tetraploid genomes of Acorus and the evolution of monocots.</title>
        <authorList>
            <person name="Ma L."/>
            <person name="Liu K.W."/>
            <person name="Li Z."/>
            <person name="Hsiao Y.Y."/>
            <person name="Qi Y."/>
            <person name="Fu T."/>
            <person name="Tang G.D."/>
            <person name="Zhang D."/>
            <person name="Sun W.H."/>
            <person name="Liu D.K."/>
            <person name="Li Y."/>
            <person name="Chen G.Z."/>
            <person name="Liu X.D."/>
            <person name="Liao X.Y."/>
            <person name="Jiang Y.T."/>
            <person name="Yu X."/>
            <person name="Hao Y."/>
            <person name="Huang J."/>
            <person name="Zhao X.W."/>
            <person name="Ke S."/>
            <person name="Chen Y.Y."/>
            <person name="Wu W.L."/>
            <person name="Hsu J.L."/>
            <person name="Lin Y.F."/>
            <person name="Huang M.D."/>
            <person name="Li C.Y."/>
            <person name="Huang L."/>
            <person name="Wang Z.W."/>
            <person name="Zhao X."/>
            <person name="Zhong W.Y."/>
            <person name="Peng D.H."/>
            <person name="Ahmad S."/>
            <person name="Lan S."/>
            <person name="Zhang J.S."/>
            <person name="Tsai W.C."/>
            <person name="Van de Peer Y."/>
            <person name="Liu Z.J."/>
        </authorList>
    </citation>
    <scope>NUCLEOTIDE SEQUENCE</scope>
    <source>
        <strain evidence="4">SCP</strain>
    </source>
</reference>
<dbReference type="FunFam" id="1.25.40.10:FF:000031">
    <property type="entry name" value="Pentatricopeptide repeat-containing protein mitochondrial"/>
    <property type="match status" value="1"/>
</dbReference>
<feature type="repeat" description="PPR" evidence="3">
    <location>
        <begin position="368"/>
        <end position="402"/>
    </location>
</feature>
<comment type="similarity">
    <text evidence="2">Belongs to the PPR family. PCMP-E subfamily.</text>
</comment>
<dbReference type="InterPro" id="IPR011990">
    <property type="entry name" value="TPR-like_helical_dom_sf"/>
</dbReference>
<gene>
    <name evidence="4" type="ORF">QJS04_geneDACA003070</name>
</gene>
<evidence type="ECO:0000313" key="5">
    <source>
        <dbReference type="Proteomes" id="UP001179952"/>
    </source>
</evidence>
<dbReference type="GO" id="GO:0009451">
    <property type="term" value="P:RNA modification"/>
    <property type="evidence" value="ECO:0007669"/>
    <property type="project" value="InterPro"/>
</dbReference>
<keyword evidence="5" id="KW-1185">Reference proteome</keyword>
<dbReference type="Pfam" id="PF13041">
    <property type="entry name" value="PPR_2"/>
    <property type="match status" value="2"/>
</dbReference>
<dbReference type="Pfam" id="PF01535">
    <property type="entry name" value="PPR"/>
    <property type="match status" value="4"/>
</dbReference>
<dbReference type="FunFam" id="1.25.40.10:FF:000280">
    <property type="entry name" value="Pentatricopeptide repeat-containing protein"/>
    <property type="match status" value="1"/>
</dbReference>
<feature type="repeat" description="PPR" evidence="3">
    <location>
        <begin position="90"/>
        <end position="124"/>
    </location>
</feature>
<feature type="repeat" description="PPR" evidence="3">
    <location>
        <begin position="192"/>
        <end position="226"/>
    </location>
</feature>
<proteinExistence type="inferred from homology"/>
<evidence type="ECO:0000313" key="4">
    <source>
        <dbReference type="EMBL" id="KAK1279916.1"/>
    </source>
</evidence>
<dbReference type="EMBL" id="JAUJYN010000001">
    <property type="protein sequence ID" value="KAK1279916.1"/>
    <property type="molecule type" value="Genomic_DNA"/>
</dbReference>
<comment type="caution">
    <text evidence="4">The sequence shown here is derived from an EMBL/GenBank/DDBJ whole genome shotgun (WGS) entry which is preliminary data.</text>
</comment>
<reference evidence="4" key="2">
    <citation type="submission" date="2023-06" db="EMBL/GenBank/DDBJ databases">
        <authorList>
            <person name="Ma L."/>
            <person name="Liu K.-W."/>
            <person name="Li Z."/>
            <person name="Hsiao Y.-Y."/>
            <person name="Qi Y."/>
            <person name="Fu T."/>
            <person name="Tang G."/>
            <person name="Zhang D."/>
            <person name="Sun W.-H."/>
            <person name="Liu D.-K."/>
            <person name="Li Y."/>
            <person name="Chen G.-Z."/>
            <person name="Liu X.-D."/>
            <person name="Liao X.-Y."/>
            <person name="Jiang Y.-T."/>
            <person name="Yu X."/>
            <person name="Hao Y."/>
            <person name="Huang J."/>
            <person name="Zhao X.-W."/>
            <person name="Ke S."/>
            <person name="Chen Y.-Y."/>
            <person name="Wu W.-L."/>
            <person name="Hsu J.-L."/>
            <person name="Lin Y.-F."/>
            <person name="Huang M.-D."/>
            <person name="Li C.-Y."/>
            <person name="Huang L."/>
            <person name="Wang Z.-W."/>
            <person name="Zhao X."/>
            <person name="Zhong W.-Y."/>
            <person name="Peng D.-H."/>
            <person name="Ahmad S."/>
            <person name="Lan S."/>
            <person name="Zhang J.-S."/>
            <person name="Tsai W.-C."/>
            <person name="Van De Peer Y."/>
            <person name="Liu Z.-J."/>
        </authorList>
    </citation>
    <scope>NUCLEOTIDE SEQUENCE</scope>
    <source>
        <strain evidence="4">SCP</strain>
        <tissue evidence="4">Leaves</tissue>
    </source>
</reference>
<dbReference type="PANTHER" id="PTHR47926:SF389">
    <property type="entry name" value="PENTATRICOPEPTIDE PROTEIN-RELATED"/>
    <property type="match status" value="1"/>
</dbReference>
<dbReference type="Proteomes" id="UP001179952">
    <property type="component" value="Unassembled WGS sequence"/>
</dbReference>
<dbReference type="Gene3D" id="1.25.40.10">
    <property type="entry name" value="Tetratricopeptide repeat domain"/>
    <property type="match status" value="5"/>
</dbReference>
<sequence length="697" mass="77423">MLHGFRLLRRPPPTHHHHHLRLSITTVDHLDLLQQCQTPKQSSQIHAQIILSGLRHSPFHAASLVSLYSRHGRLSAAISTFRSIPTVHSNTLLWNCILRTHLSHARPDEALRLYLEMRARGVPPDAFTFPLITRAASSCIGDRALHGAVHAHAIVSGFGFRLHAGNELVAMYGRIGELRIACEVFDRMSVRTVESWNTLMSAHALGRDFRGADELFGKMVSGGGAPRPNAVTWTSLLSAHARGGREVEVLRLFDEMRSRCEESPSAESVGVVLSVCADLGEVDYGRGVHGIVVKMGFEDYVFVRNSIVCVYGRVREVGDAERAFSEIREKSLVSWNGLISSYALAGLCWEAFEAFTRLEREGGVLRPNVVSWSALIRAFAMSGVWGQLLETFRWMQTSGVEPNLVMTAIVLSACSQMTGLRFGKEVHGHTVRRFFDGSVLVGNRLVDMYAKCGSLRLGRKVFDGMKNKDLITWNLIISGYGMHGLGEDALGLFSEMVEAGFVPDGKTFVAVLSACSHAGLVIEGRRLFDRMVEEFNVVPSMEHYACMVDLLGRAGLLREANEVVERMPMRPNECVWGALLNSSRIHKNASMAEEVATRIFELDVEKKIGGSYMLLSNVYASCGRWDDSARVRDVAMTNGIRKSPGWSWIELNERVFTFMSGEDLPSCMEDVYWMLELLNWGMDGEAPIDGGGNFYPG</sequence>
<dbReference type="NCBIfam" id="TIGR00756">
    <property type="entry name" value="PPR"/>
    <property type="match status" value="5"/>
</dbReference>
<evidence type="ECO:0000256" key="2">
    <source>
        <dbReference type="ARBA" id="ARBA00061659"/>
    </source>
</evidence>
<accession>A0AAV9BU35</accession>
<evidence type="ECO:0000256" key="3">
    <source>
        <dbReference type="PROSITE-ProRule" id="PRU00708"/>
    </source>
</evidence>
<dbReference type="PROSITE" id="PS51375">
    <property type="entry name" value="PPR"/>
    <property type="match status" value="5"/>
</dbReference>
<protein>
    <submittedName>
        <fullName evidence="4">Pentatricopeptide repeat-containing protein</fullName>
    </submittedName>
</protein>
<feature type="repeat" description="PPR" evidence="3">
    <location>
        <begin position="469"/>
        <end position="503"/>
    </location>
</feature>
<dbReference type="InterPro" id="IPR046960">
    <property type="entry name" value="PPR_At4g14850-like_plant"/>
</dbReference>